<dbReference type="Proteomes" id="UP000001554">
    <property type="component" value="Chromosome 10"/>
</dbReference>
<keyword evidence="1 5" id="KW-0245">EGF-like domain</keyword>
<dbReference type="SMART" id="SM00181">
    <property type="entry name" value="EGF"/>
    <property type="match status" value="2"/>
</dbReference>
<dbReference type="OrthoDB" id="6337382at2759"/>
<dbReference type="PROSITE" id="PS50041">
    <property type="entry name" value="C_TYPE_LECTIN_2"/>
    <property type="match status" value="1"/>
</dbReference>
<evidence type="ECO:0000256" key="4">
    <source>
        <dbReference type="ARBA" id="ARBA00023157"/>
    </source>
</evidence>
<dbReference type="Gene3D" id="3.10.100.10">
    <property type="entry name" value="Mannose-Binding Protein A, subunit A"/>
    <property type="match status" value="1"/>
</dbReference>
<evidence type="ECO:0000256" key="2">
    <source>
        <dbReference type="ARBA" id="ARBA00022729"/>
    </source>
</evidence>
<keyword evidence="3" id="KW-0677">Repeat</keyword>
<dbReference type="InterPro" id="IPR016187">
    <property type="entry name" value="CTDL_fold"/>
</dbReference>
<dbReference type="InterPro" id="IPR018378">
    <property type="entry name" value="C-type_lectin_CS"/>
</dbReference>
<feature type="transmembrane region" description="Helical" evidence="7">
    <location>
        <begin position="174"/>
        <end position="195"/>
    </location>
</feature>
<dbReference type="PANTHER" id="PTHR24034">
    <property type="entry name" value="EGF-LIKE DOMAIN-CONTAINING PROTEIN"/>
    <property type="match status" value="1"/>
</dbReference>
<dbReference type="InterPro" id="IPR000152">
    <property type="entry name" value="EGF-type_Asp/Asn_hydroxyl_site"/>
</dbReference>
<dbReference type="InterPro" id="IPR001304">
    <property type="entry name" value="C-type_lectin-like"/>
</dbReference>
<dbReference type="GeneID" id="118423752"/>
<reference evidence="10" key="1">
    <citation type="journal article" date="2020" name="Nat. Ecol. Evol.">
        <title>Deeply conserved synteny resolves early events in vertebrate evolution.</title>
        <authorList>
            <person name="Simakov O."/>
            <person name="Marletaz F."/>
            <person name="Yue J.X."/>
            <person name="O'Connell B."/>
            <person name="Jenkins J."/>
            <person name="Brandt A."/>
            <person name="Calef R."/>
            <person name="Tung C.H."/>
            <person name="Huang T.K."/>
            <person name="Schmutz J."/>
            <person name="Satoh N."/>
            <person name="Yu J.K."/>
            <person name="Putnam N.H."/>
            <person name="Green R.E."/>
            <person name="Rokhsar D.S."/>
        </authorList>
    </citation>
    <scope>NUCLEOTIDE SEQUENCE [LARGE SCALE GENOMIC DNA]</scope>
    <source>
        <strain evidence="10">S238N-H82</strain>
    </source>
</reference>
<dbReference type="PROSITE" id="PS01187">
    <property type="entry name" value="EGF_CA"/>
    <property type="match status" value="1"/>
</dbReference>
<dbReference type="AlphaFoldDB" id="A0A9J7LSM5"/>
<name>A0A9J7LSM5_BRAFL</name>
<feature type="domain" description="EGF-like" evidence="8">
    <location>
        <begin position="78"/>
        <end position="117"/>
    </location>
</feature>
<dbReference type="PANTHER" id="PTHR24034:SF209">
    <property type="entry name" value="EGF-LIKE DOMAIN-CONTAINING PROTEIN"/>
    <property type="match status" value="1"/>
</dbReference>
<feature type="region of interest" description="Disordered" evidence="6">
    <location>
        <begin position="201"/>
        <end position="221"/>
    </location>
</feature>
<evidence type="ECO:0000256" key="6">
    <source>
        <dbReference type="SAM" id="MobiDB-lite"/>
    </source>
</evidence>
<organism evidence="10 11">
    <name type="scientific">Branchiostoma floridae</name>
    <name type="common">Florida lancelet</name>
    <name type="synonym">Amphioxus</name>
    <dbReference type="NCBI Taxonomy" id="7739"/>
    <lineage>
        <taxon>Eukaryota</taxon>
        <taxon>Metazoa</taxon>
        <taxon>Chordata</taxon>
        <taxon>Cephalochordata</taxon>
        <taxon>Leptocardii</taxon>
        <taxon>Amphioxiformes</taxon>
        <taxon>Branchiostomatidae</taxon>
        <taxon>Branchiostoma</taxon>
    </lineage>
</organism>
<dbReference type="PROSITE" id="PS50026">
    <property type="entry name" value="EGF_3"/>
    <property type="match status" value="2"/>
</dbReference>
<sequence length="221" mass="24473">MALGHSGTHYWIGCTDRQIEGIWRWSDGSSLSYTNWAPTQPDNADGIQDCGILYSIYGYAQWDDTECSTPYFFICQTDINECSNDNGGCSHNCENTDGSYRCICQDGYQLSGLTDCRDINECSNDNGGCSHNCKNTDGSYRCICQDGYQLSGLTDCRDEDDKTPGTLENILSSVVPPITTIVVVILIVIAIIFAISKYKNKTTPDNSNSPPPPYSQRMAWK</sequence>
<keyword evidence="7" id="KW-0472">Membrane</keyword>
<keyword evidence="7" id="KW-1133">Transmembrane helix</keyword>
<evidence type="ECO:0000256" key="7">
    <source>
        <dbReference type="SAM" id="Phobius"/>
    </source>
</evidence>
<evidence type="ECO:0000313" key="10">
    <source>
        <dbReference type="Proteomes" id="UP000001554"/>
    </source>
</evidence>
<accession>A0A9J7LSM5</accession>
<dbReference type="OMA" id="SHNCKNT"/>
<dbReference type="InterPro" id="IPR016186">
    <property type="entry name" value="C-type_lectin-like/link_sf"/>
</dbReference>
<dbReference type="CDD" id="cd00054">
    <property type="entry name" value="EGF_CA"/>
    <property type="match status" value="2"/>
</dbReference>
<dbReference type="FunFam" id="2.10.25.10:FF:000240">
    <property type="entry name" value="Vitamin K-dependent protein S"/>
    <property type="match status" value="2"/>
</dbReference>
<keyword evidence="4" id="KW-1015">Disulfide bond</keyword>
<evidence type="ECO:0000256" key="5">
    <source>
        <dbReference type="PROSITE-ProRule" id="PRU00076"/>
    </source>
</evidence>
<dbReference type="InterPro" id="IPR000742">
    <property type="entry name" value="EGF"/>
</dbReference>
<dbReference type="PROSITE" id="PS01186">
    <property type="entry name" value="EGF_2"/>
    <property type="match status" value="2"/>
</dbReference>
<keyword evidence="10" id="KW-1185">Reference proteome</keyword>
<dbReference type="GO" id="GO:0005509">
    <property type="term" value="F:calcium ion binding"/>
    <property type="evidence" value="ECO:0007669"/>
    <property type="project" value="InterPro"/>
</dbReference>
<comment type="caution">
    <text evidence="5">Lacks conserved residue(s) required for the propagation of feature annotation.</text>
</comment>
<proteinExistence type="predicted"/>
<dbReference type="PROSITE" id="PS00010">
    <property type="entry name" value="ASX_HYDROXYL"/>
    <property type="match status" value="2"/>
</dbReference>
<dbReference type="SUPFAM" id="SSF57184">
    <property type="entry name" value="Growth factor receptor domain"/>
    <property type="match status" value="1"/>
</dbReference>
<evidence type="ECO:0000256" key="3">
    <source>
        <dbReference type="ARBA" id="ARBA00022737"/>
    </source>
</evidence>
<dbReference type="PROSITE" id="PS00615">
    <property type="entry name" value="C_TYPE_LECTIN_1"/>
    <property type="match status" value="1"/>
</dbReference>
<protein>
    <submittedName>
        <fullName evidence="11">Fibrillin-1-like isoform X1</fullName>
    </submittedName>
</protein>
<dbReference type="SUPFAM" id="SSF56436">
    <property type="entry name" value="C-type lectin-like"/>
    <property type="match status" value="1"/>
</dbReference>
<dbReference type="InterPro" id="IPR050751">
    <property type="entry name" value="ECM_structural_protein"/>
</dbReference>
<evidence type="ECO:0000313" key="11">
    <source>
        <dbReference type="RefSeq" id="XP_035687851.1"/>
    </source>
</evidence>
<gene>
    <name evidence="11" type="primary">LOC118423752</name>
</gene>
<dbReference type="Gene3D" id="2.10.25.10">
    <property type="entry name" value="Laminin"/>
    <property type="match status" value="2"/>
</dbReference>
<dbReference type="Pfam" id="PF14670">
    <property type="entry name" value="FXa_inhibition"/>
    <property type="match status" value="2"/>
</dbReference>
<evidence type="ECO:0000259" key="8">
    <source>
        <dbReference type="PROSITE" id="PS50026"/>
    </source>
</evidence>
<keyword evidence="7" id="KW-0812">Transmembrane</keyword>
<reference evidence="11" key="2">
    <citation type="submission" date="2025-08" db="UniProtKB">
        <authorList>
            <consortium name="RefSeq"/>
        </authorList>
    </citation>
    <scope>IDENTIFICATION</scope>
    <source>
        <strain evidence="11">S238N-H82</strain>
        <tissue evidence="11">Testes</tissue>
    </source>
</reference>
<dbReference type="RefSeq" id="XP_035687851.1">
    <property type="nucleotide sequence ID" value="XM_035831958.1"/>
</dbReference>
<feature type="domain" description="C-type lectin" evidence="9">
    <location>
        <begin position="1"/>
        <end position="76"/>
    </location>
</feature>
<feature type="domain" description="EGF-like" evidence="8">
    <location>
        <begin position="118"/>
        <end position="157"/>
    </location>
</feature>
<dbReference type="InterPro" id="IPR018097">
    <property type="entry name" value="EGF_Ca-bd_CS"/>
</dbReference>
<dbReference type="InterPro" id="IPR001881">
    <property type="entry name" value="EGF-like_Ca-bd_dom"/>
</dbReference>
<keyword evidence="2" id="KW-0732">Signal</keyword>
<dbReference type="Pfam" id="PF00059">
    <property type="entry name" value="Lectin_C"/>
    <property type="match status" value="1"/>
</dbReference>
<dbReference type="KEGG" id="bfo:118423752"/>
<evidence type="ECO:0000259" key="9">
    <source>
        <dbReference type="PROSITE" id="PS50041"/>
    </source>
</evidence>
<evidence type="ECO:0000256" key="1">
    <source>
        <dbReference type="ARBA" id="ARBA00022536"/>
    </source>
</evidence>
<dbReference type="SMART" id="SM00179">
    <property type="entry name" value="EGF_CA"/>
    <property type="match status" value="2"/>
</dbReference>
<dbReference type="InterPro" id="IPR009030">
    <property type="entry name" value="Growth_fac_rcpt_cys_sf"/>
</dbReference>